<comment type="caution">
    <text evidence="3">The sequence shown here is derived from an EMBL/GenBank/DDBJ whole genome shotgun (WGS) entry which is preliminary data.</text>
</comment>
<evidence type="ECO:0000313" key="3">
    <source>
        <dbReference type="EMBL" id="TRX91356.1"/>
    </source>
</evidence>
<evidence type="ECO:0008006" key="5">
    <source>
        <dbReference type="Google" id="ProtNLM"/>
    </source>
</evidence>
<sequence>MKFFNVVLLATSVAAAAIKFDIGLRDTEALIPRHHRGAGASGNGNGNQNTNGRNRGGNRGNRGGNQGGDQGGNAASGNGAAVGGTPADNGSATNNTVTGGSTLVLKEIGGVPGNECLTFRNNGEIVDAACVNEAADRQLTPATVGGTSALQVQRSFSAGFRADLVGVQACLGFNSTHFRASDCADPDVELVSFTGGELRTASGACASGHDDLAQITVDPTGQSCAQFDSTAVTPTPP</sequence>
<feature type="region of interest" description="Disordered" evidence="1">
    <location>
        <begin position="34"/>
        <end position="95"/>
    </location>
</feature>
<accession>A0A553HTU1</accession>
<proteinExistence type="predicted"/>
<evidence type="ECO:0000313" key="4">
    <source>
        <dbReference type="Proteomes" id="UP000319160"/>
    </source>
</evidence>
<feature type="chain" id="PRO_5022168465" description="Cyanovirin-N domain-containing protein" evidence="2">
    <location>
        <begin position="18"/>
        <end position="237"/>
    </location>
</feature>
<evidence type="ECO:0000256" key="1">
    <source>
        <dbReference type="SAM" id="MobiDB-lite"/>
    </source>
</evidence>
<feature type="compositionally biased region" description="Gly residues" evidence="1">
    <location>
        <begin position="54"/>
        <end position="71"/>
    </location>
</feature>
<keyword evidence="2" id="KW-0732">Signal</keyword>
<reference evidence="4" key="1">
    <citation type="submission" date="2019-06" db="EMBL/GenBank/DDBJ databases">
        <title>Draft genome sequence of the griseofulvin-producing fungus Xylaria cubensis strain G536.</title>
        <authorList>
            <person name="Mead M.E."/>
            <person name="Raja H.A."/>
            <person name="Steenwyk J.L."/>
            <person name="Knowles S.L."/>
            <person name="Oberlies N.H."/>
            <person name="Rokas A."/>
        </authorList>
    </citation>
    <scope>NUCLEOTIDE SEQUENCE [LARGE SCALE GENOMIC DNA]</scope>
    <source>
        <strain evidence="4">G536</strain>
    </source>
</reference>
<dbReference type="AlphaFoldDB" id="A0A553HTU1"/>
<evidence type="ECO:0000256" key="2">
    <source>
        <dbReference type="SAM" id="SignalP"/>
    </source>
</evidence>
<gene>
    <name evidence="3" type="ORF">FHL15_007778</name>
</gene>
<feature type="signal peptide" evidence="2">
    <location>
        <begin position="1"/>
        <end position="17"/>
    </location>
</feature>
<organism evidence="3 4">
    <name type="scientific">Xylaria flabelliformis</name>
    <dbReference type="NCBI Taxonomy" id="2512241"/>
    <lineage>
        <taxon>Eukaryota</taxon>
        <taxon>Fungi</taxon>
        <taxon>Dikarya</taxon>
        <taxon>Ascomycota</taxon>
        <taxon>Pezizomycotina</taxon>
        <taxon>Sordariomycetes</taxon>
        <taxon>Xylariomycetidae</taxon>
        <taxon>Xylariales</taxon>
        <taxon>Xylariaceae</taxon>
        <taxon>Xylaria</taxon>
    </lineage>
</organism>
<keyword evidence="4" id="KW-1185">Reference proteome</keyword>
<protein>
    <recommendedName>
        <fullName evidence="5">Cyanovirin-N domain-containing protein</fullName>
    </recommendedName>
</protein>
<dbReference type="Proteomes" id="UP000319160">
    <property type="component" value="Unassembled WGS sequence"/>
</dbReference>
<dbReference type="OrthoDB" id="2986744at2759"/>
<name>A0A553HTU1_9PEZI</name>
<dbReference type="EMBL" id="VFLP01000046">
    <property type="protein sequence ID" value="TRX91356.1"/>
    <property type="molecule type" value="Genomic_DNA"/>
</dbReference>